<organism evidence="14 15">
    <name type="scientific">Clitoria ternatea</name>
    <name type="common">Butterfly pea</name>
    <dbReference type="NCBI Taxonomy" id="43366"/>
    <lineage>
        <taxon>Eukaryota</taxon>
        <taxon>Viridiplantae</taxon>
        <taxon>Streptophyta</taxon>
        <taxon>Embryophyta</taxon>
        <taxon>Tracheophyta</taxon>
        <taxon>Spermatophyta</taxon>
        <taxon>Magnoliopsida</taxon>
        <taxon>eudicotyledons</taxon>
        <taxon>Gunneridae</taxon>
        <taxon>Pentapetalae</taxon>
        <taxon>rosids</taxon>
        <taxon>fabids</taxon>
        <taxon>Fabales</taxon>
        <taxon>Fabaceae</taxon>
        <taxon>Papilionoideae</taxon>
        <taxon>50 kb inversion clade</taxon>
        <taxon>NPAAA clade</taxon>
        <taxon>indigoferoid/millettioid clade</taxon>
        <taxon>Phaseoleae</taxon>
        <taxon>Clitoria</taxon>
    </lineage>
</organism>
<keyword evidence="8" id="KW-0378">Hydrolase</keyword>
<dbReference type="GO" id="GO:0005634">
    <property type="term" value="C:nucleus"/>
    <property type="evidence" value="ECO:0007669"/>
    <property type="project" value="TreeGrafter"/>
</dbReference>
<evidence type="ECO:0000256" key="5">
    <source>
        <dbReference type="ARBA" id="ARBA00022737"/>
    </source>
</evidence>
<sequence length="749" mass="85215">MAGFGNVHPIYVPSQLVNSSSNTCNVIYHCYLIELKQDFNYDVSVNDIVLALRTELDSEIMHTSSDSSFDVKRGKLLVNLRYFKAIQLSPHEVQGCRRFQTTLFRILLKRDLDKVTESVSEDFSLGDNPEIDYLLLPATPKHLMPNSDSIIDWKCVFSFPFSSESACDCKNGASEVWTKNGYVCSCKLENCVVYTSHIRNCKMFYIIRSVMELDGNSTMLHPQGKGNGTTYKEYFKNKHGVELKYENQSLLFGRNPFEVGNYLLKSRQMKEKGQGMHSAELPPELCHIIMSPMSISTIYSFSFIPSIMHWLESLLVAYNLKKMLSDHCVQNDIPISKVLQAITAKECQEVIDYDTLETVGDSFLKYAVSQQIFKTNQSDREGPLTVKRGKLVSNDALSKFGCCRTLPGFIRKEVFDPRKWEIPGDKSRNLTLKQELVSSGTRVYVGRTRKIGFEIVADVVEALIGAFITEDEGDALSFINWIGIKVDTNIIPYGRHLSIAPENLVKVKHLESLLSYSFQDPYLLLEALTHSSFNRPEFCYERLEFLGDAVLDYVITMHFYNEYSDKLSSEFLTNMRSISVNNECYTLSAIKGKLNEHILCGREVEKRIEATMKGVERLSLESTFGWELETYFSEVLGDVIESIAGAIFVDSGYKKEVVFDSIRPLLEPLVTPETAKRHPINELQELCSKRHYGRKESMKPCDNNETSVTIEVKADGNIYKHTAKAYKKYMARKVASKEILKLLKAMPDA</sequence>
<proteinExistence type="predicted"/>
<dbReference type="PROSITE" id="PS50142">
    <property type="entry name" value="RNASE_3_2"/>
    <property type="match status" value="2"/>
</dbReference>
<dbReference type="SUPFAM" id="SSF69065">
    <property type="entry name" value="RNase III domain-like"/>
    <property type="match status" value="2"/>
</dbReference>
<gene>
    <name evidence="14" type="ORF">RJT34_20611</name>
</gene>
<evidence type="ECO:0000256" key="6">
    <source>
        <dbReference type="ARBA" id="ARBA00022741"/>
    </source>
</evidence>
<evidence type="ECO:0000313" key="14">
    <source>
        <dbReference type="EMBL" id="KAK7285829.1"/>
    </source>
</evidence>
<feature type="domain" description="RNase III" evidence="12">
    <location>
        <begin position="320"/>
        <end position="472"/>
    </location>
</feature>
<comment type="cofactor">
    <cofactor evidence="1">
        <name>Mn(2+)</name>
        <dbReference type="ChEBI" id="CHEBI:29035"/>
    </cofactor>
</comment>
<reference evidence="14 15" key="1">
    <citation type="submission" date="2024-01" db="EMBL/GenBank/DDBJ databases">
        <title>The genomes of 5 underutilized Papilionoideae crops provide insights into root nodulation and disease resistance.</title>
        <authorList>
            <person name="Yuan L."/>
        </authorList>
    </citation>
    <scope>NUCLEOTIDE SEQUENCE [LARGE SCALE GENOMIC DNA]</scope>
    <source>
        <strain evidence="14">LY-2023</strain>
        <tissue evidence="14">Leaf</tissue>
    </source>
</reference>
<evidence type="ECO:0000256" key="7">
    <source>
        <dbReference type="ARBA" id="ARBA00022759"/>
    </source>
</evidence>
<dbReference type="InterPro" id="IPR000999">
    <property type="entry name" value="RNase_III_dom"/>
</dbReference>
<keyword evidence="11" id="KW-0464">Manganese</keyword>
<dbReference type="PROSITE" id="PS50821">
    <property type="entry name" value="PAZ"/>
    <property type="match status" value="1"/>
</dbReference>
<accession>A0AAN9P5Z7</accession>
<dbReference type="Gene3D" id="2.170.260.10">
    <property type="entry name" value="paz domain"/>
    <property type="match status" value="1"/>
</dbReference>
<dbReference type="FunFam" id="1.10.1520.10:FF:000004">
    <property type="entry name" value="Endoribonuclease dicer-like 1"/>
    <property type="match status" value="1"/>
</dbReference>
<evidence type="ECO:0000256" key="10">
    <source>
        <dbReference type="ARBA" id="ARBA00022884"/>
    </source>
</evidence>
<feature type="domain" description="RNase III" evidence="12">
    <location>
        <begin position="507"/>
        <end position="652"/>
    </location>
</feature>
<protein>
    <submittedName>
        <fullName evidence="14">Uncharacterized protein</fullName>
    </submittedName>
</protein>
<dbReference type="GO" id="GO:0000166">
    <property type="term" value="F:nucleotide binding"/>
    <property type="evidence" value="ECO:0007669"/>
    <property type="project" value="UniProtKB-KW"/>
</dbReference>
<dbReference type="GO" id="GO:0030422">
    <property type="term" value="P:siRNA processing"/>
    <property type="evidence" value="ECO:0007669"/>
    <property type="project" value="TreeGrafter"/>
</dbReference>
<dbReference type="InterPro" id="IPR003100">
    <property type="entry name" value="PAZ_dom"/>
</dbReference>
<comment type="caution">
    <text evidence="14">The sequence shown here is derived from an EMBL/GenBank/DDBJ whole genome shotgun (WGS) entry which is preliminary data.</text>
</comment>
<dbReference type="InterPro" id="IPR036085">
    <property type="entry name" value="PAZ_dom_sf"/>
</dbReference>
<dbReference type="PANTHER" id="PTHR14950:SF70">
    <property type="entry name" value="ENDORIBONUCLEASE DICER HOMOLOG 2"/>
    <property type="match status" value="1"/>
</dbReference>
<keyword evidence="15" id="KW-1185">Reference proteome</keyword>
<evidence type="ECO:0000256" key="3">
    <source>
        <dbReference type="ARBA" id="ARBA00022722"/>
    </source>
</evidence>
<evidence type="ECO:0000259" key="13">
    <source>
        <dbReference type="PROSITE" id="PS50821"/>
    </source>
</evidence>
<evidence type="ECO:0000256" key="8">
    <source>
        <dbReference type="ARBA" id="ARBA00022801"/>
    </source>
</evidence>
<keyword evidence="7" id="KW-0255">Endonuclease</keyword>
<evidence type="ECO:0000256" key="1">
    <source>
        <dbReference type="ARBA" id="ARBA00001936"/>
    </source>
</evidence>
<dbReference type="PROSITE" id="PS00517">
    <property type="entry name" value="RNASE_3_1"/>
    <property type="match status" value="1"/>
</dbReference>
<name>A0AAN9P5Z7_CLITE</name>
<dbReference type="SUPFAM" id="SSF54768">
    <property type="entry name" value="dsRNA-binding domain-like"/>
    <property type="match status" value="1"/>
</dbReference>
<keyword evidence="4" id="KW-0479">Metal-binding</keyword>
<evidence type="ECO:0000313" key="15">
    <source>
        <dbReference type="Proteomes" id="UP001359559"/>
    </source>
</evidence>
<dbReference type="SUPFAM" id="SSF101690">
    <property type="entry name" value="PAZ domain"/>
    <property type="match status" value="1"/>
</dbReference>
<dbReference type="CDD" id="cd00593">
    <property type="entry name" value="RIBOc"/>
    <property type="match status" value="2"/>
</dbReference>
<keyword evidence="3" id="KW-0540">Nuclease</keyword>
<dbReference type="GO" id="GO:0046872">
    <property type="term" value="F:metal ion binding"/>
    <property type="evidence" value="ECO:0007669"/>
    <property type="project" value="UniProtKB-KW"/>
</dbReference>
<dbReference type="Pfam" id="PF02170">
    <property type="entry name" value="PAZ"/>
    <property type="match status" value="1"/>
</dbReference>
<feature type="domain" description="PAZ" evidence="13">
    <location>
        <begin position="172"/>
        <end position="290"/>
    </location>
</feature>
<evidence type="ECO:0000256" key="4">
    <source>
        <dbReference type="ARBA" id="ARBA00022723"/>
    </source>
</evidence>
<dbReference type="Pfam" id="PF00636">
    <property type="entry name" value="Ribonuclease_3"/>
    <property type="match status" value="2"/>
</dbReference>
<keyword evidence="9" id="KW-0460">Magnesium</keyword>
<dbReference type="AlphaFoldDB" id="A0AAN9P5Z7"/>
<keyword evidence="6" id="KW-0547">Nucleotide-binding</keyword>
<dbReference type="PANTHER" id="PTHR14950">
    <property type="entry name" value="DICER-RELATED"/>
    <property type="match status" value="1"/>
</dbReference>
<evidence type="ECO:0000256" key="2">
    <source>
        <dbReference type="ARBA" id="ARBA00001946"/>
    </source>
</evidence>
<keyword evidence="5" id="KW-0677">Repeat</keyword>
<comment type="cofactor">
    <cofactor evidence="2">
        <name>Mg(2+)</name>
        <dbReference type="ChEBI" id="CHEBI:18420"/>
    </cofactor>
</comment>
<dbReference type="InterPro" id="IPR036389">
    <property type="entry name" value="RNase_III_sf"/>
</dbReference>
<dbReference type="Gene3D" id="1.10.1520.10">
    <property type="entry name" value="Ribonuclease III domain"/>
    <property type="match status" value="2"/>
</dbReference>
<evidence type="ECO:0000259" key="12">
    <source>
        <dbReference type="PROSITE" id="PS50142"/>
    </source>
</evidence>
<dbReference type="GO" id="GO:0005737">
    <property type="term" value="C:cytoplasm"/>
    <property type="evidence" value="ECO:0007669"/>
    <property type="project" value="TreeGrafter"/>
</dbReference>
<dbReference type="EMBL" id="JAYKXN010000005">
    <property type="protein sequence ID" value="KAK7285829.1"/>
    <property type="molecule type" value="Genomic_DNA"/>
</dbReference>
<dbReference type="Proteomes" id="UP001359559">
    <property type="component" value="Unassembled WGS sequence"/>
</dbReference>
<dbReference type="SMART" id="SM00535">
    <property type="entry name" value="RIBOc"/>
    <property type="match status" value="2"/>
</dbReference>
<dbReference type="GO" id="GO:0004525">
    <property type="term" value="F:ribonuclease III activity"/>
    <property type="evidence" value="ECO:0007669"/>
    <property type="project" value="InterPro"/>
</dbReference>
<dbReference type="SMART" id="SM00949">
    <property type="entry name" value="PAZ"/>
    <property type="match status" value="1"/>
</dbReference>
<keyword evidence="10" id="KW-0694">RNA-binding</keyword>
<evidence type="ECO:0000256" key="11">
    <source>
        <dbReference type="ARBA" id="ARBA00023211"/>
    </source>
</evidence>
<evidence type="ECO:0000256" key="9">
    <source>
        <dbReference type="ARBA" id="ARBA00022842"/>
    </source>
</evidence>
<dbReference type="GO" id="GO:0003723">
    <property type="term" value="F:RNA binding"/>
    <property type="evidence" value="ECO:0007669"/>
    <property type="project" value="UniProtKB-KW"/>
</dbReference>